<keyword evidence="1 2" id="KW-0238">DNA-binding</keyword>
<keyword evidence="5" id="KW-1185">Reference proteome</keyword>
<evidence type="ECO:0000256" key="1">
    <source>
        <dbReference type="ARBA" id="ARBA00023125"/>
    </source>
</evidence>
<dbReference type="EMBL" id="JBHYPX010000003">
    <property type="protein sequence ID" value="MFE1350944.1"/>
    <property type="molecule type" value="Genomic_DNA"/>
</dbReference>
<gene>
    <name evidence="4" type="ORF">ACFW6T_03010</name>
</gene>
<dbReference type="PRINTS" id="PR00455">
    <property type="entry name" value="HTHTETR"/>
</dbReference>
<dbReference type="InterPro" id="IPR041467">
    <property type="entry name" value="Sco4008_C"/>
</dbReference>
<evidence type="ECO:0000256" key="2">
    <source>
        <dbReference type="PROSITE-ProRule" id="PRU00335"/>
    </source>
</evidence>
<dbReference type="Proteomes" id="UP001599542">
    <property type="component" value="Unassembled WGS sequence"/>
</dbReference>
<feature type="domain" description="HTH tetR-type" evidence="3">
    <location>
        <begin position="16"/>
        <end position="76"/>
    </location>
</feature>
<organism evidence="4 5">
    <name type="scientific">Kitasatospora phosalacinea</name>
    <dbReference type="NCBI Taxonomy" id="2065"/>
    <lineage>
        <taxon>Bacteria</taxon>
        <taxon>Bacillati</taxon>
        <taxon>Actinomycetota</taxon>
        <taxon>Actinomycetes</taxon>
        <taxon>Kitasatosporales</taxon>
        <taxon>Streptomycetaceae</taxon>
        <taxon>Kitasatospora</taxon>
    </lineage>
</organism>
<dbReference type="InterPro" id="IPR036271">
    <property type="entry name" value="Tet_transcr_reg_TetR-rel_C_sf"/>
</dbReference>
<dbReference type="Pfam" id="PF00440">
    <property type="entry name" value="TetR_N"/>
    <property type="match status" value="1"/>
</dbReference>
<dbReference type="SUPFAM" id="SSF46689">
    <property type="entry name" value="Homeodomain-like"/>
    <property type="match status" value="1"/>
</dbReference>
<dbReference type="PROSITE" id="PS50977">
    <property type="entry name" value="HTH_TETR_2"/>
    <property type="match status" value="1"/>
</dbReference>
<dbReference type="PANTHER" id="PTHR30328">
    <property type="entry name" value="TRANSCRIPTIONAL REPRESSOR"/>
    <property type="match status" value="1"/>
</dbReference>
<evidence type="ECO:0000259" key="3">
    <source>
        <dbReference type="PROSITE" id="PS50977"/>
    </source>
</evidence>
<dbReference type="Gene3D" id="1.10.357.10">
    <property type="entry name" value="Tetracycline Repressor, domain 2"/>
    <property type="match status" value="1"/>
</dbReference>
<dbReference type="InterPro" id="IPR001647">
    <property type="entry name" value="HTH_TetR"/>
</dbReference>
<evidence type="ECO:0000313" key="5">
    <source>
        <dbReference type="Proteomes" id="UP001599542"/>
    </source>
</evidence>
<accession>A0ABW6GE75</accession>
<dbReference type="InterPro" id="IPR050109">
    <property type="entry name" value="HTH-type_TetR-like_transc_reg"/>
</dbReference>
<name>A0ABW6GE75_9ACTN</name>
<dbReference type="InterPro" id="IPR009057">
    <property type="entry name" value="Homeodomain-like_sf"/>
</dbReference>
<dbReference type="RefSeq" id="WP_380316018.1">
    <property type="nucleotide sequence ID" value="NZ_JBHYPW010000002.1"/>
</dbReference>
<feature type="DNA-binding region" description="H-T-H motif" evidence="2">
    <location>
        <begin position="39"/>
        <end position="58"/>
    </location>
</feature>
<sequence length="217" mass="22878">MTQDPAAATTATAAATTTKQRLLAAAREEFAAHGIAGARVDRIAELAGVNKERIYGYFGSKQKLFDQVVSEALDELAEAVPLRPGDDPAEYVGRVYDFHRANPVLVRLSLWEGLHYRDEALPDEERRATHYERKVAALAETFGTEVSPEVTSCLLGLIALAAWPSAVPQMSRLILGAGPRPDLRAQLVEFARRAVADSLPAAGAGGGGGGGDAGAGA</sequence>
<evidence type="ECO:0000313" key="4">
    <source>
        <dbReference type="EMBL" id="MFE1350944.1"/>
    </source>
</evidence>
<comment type="caution">
    <text evidence="4">The sequence shown here is derived from an EMBL/GenBank/DDBJ whole genome shotgun (WGS) entry which is preliminary data.</text>
</comment>
<protein>
    <submittedName>
        <fullName evidence="4">TetR family transcriptional regulator</fullName>
    </submittedName>
</protein>
<dbReference type="Pfam" id="PF17926">
    <property type="entry name" value="TetR_C_21"/>
    <property type="match status" value="1"/>
</dbReference>
<proteinExistence type="predicted"/>
<reference evidence="4 5" key="1">
    <citation type="submission" date="2024-09" db="EMBL/GenBank/DDBJ databases">
        <title>The Natural Products Discovery Center: Release of the First 8490 Sequenced Strains for Exploring Actinobacteria Biosynthetic Diversity.</title>
        <authorList>
            <person name="Kalkreuter E."/>
            <person name="Kautsar S.A."/>
            <person name="Yang D."/>
            <person name="Bader C.D."/>
            <person name="Teijaro C.N."/>
            <person name="Fluegel L."/>
            <person name="Davis C.M."/>
            <person name="Simpson J.R."/>
            <person name="Lauterbach L."/>
            <person name="Steele A.D."/>
            <person name="Gui C."/>
            <person name="Meng S."/>
            <person name="Li G."/>
            <person name="Viehrig K."/>
            <person name="Ye F."/>
            <person name="Su P."/>
            <person name="Kiefer A.F."/>
            <person name="Nichols A."/>
            <person name="Cepeda A.J."/>
            <person name="Yan W."/>
            <person name="Fan B."/>
            <person name="Jiang Y."/>
            <person name="Adhikari A."/>
            <person name="Zheng C.-J."/>
            <person name="Schuster L."/>
            <person name="Cowan T.M."/>
            <person name="Smanski M.J."/>
            <person name="Chevrette M.G."/>
            <person name="De Carvalho L.P.S."/>
            <person name="Shen B."/>
        </authorList>
    </citation>
    <scope>NUCLEOTIDE SEQUENCE [LARGE SCALE GENOMIC DNA]</scope>
    <source>
        <strain evidence="4 5">NPDC058753</strain>
    </source>
</reference>
<dbReference type="PANTHER" id="PTHR30328:SF54">
    <property type="entry name" value="HTH-TYPE TRANSCRIPTIONAL REPRESSOR SCO4008"/>
    <property type="match status" value="1"/>
</dbReference>
<dbReference type="SUPFAM" id="SSF48498">
    <property type="entry name" value="Tetracyclin repressor-like, C-terminal domain"/>
    <property type="match status" value="1"/>
</dbReference>